<proteinExistence type="predicted"/>
<feature type="compositionally biased region" description="Low complexity" evidence="1">
    <location>
        <begin position="47"/>
        <end position="67"/>
    </location>
</feature>
<keyword evidence="2" id="KW-0732">Signal</keyword>
<evidence type="ECO:0000313" key="4">
    <source>
        <dbReference type="EMBL" id="KAA1417760.1"/>
    </source>
</evidence>
<evidence type="ECO:0000259" key="3">
    <source>
        <dbReference type="Pfam" id="PF10648"/>
    </source>
</evidence>
<dbReference type="Proteomes" id="UP000325003">
    <property type="component" value="Unassembled WGS sequence"/>
</dbReference>
<dbReference type="Pfam" id="PF10648">
    <property type="entry name" value="Gmad2"/>
    <property type="match status" value="1"/>
</dbReference>
<feature type="domain" description="Bacterial spore germination immunoglobulin-like" evidence="3">
    <location>
        <begin position="216"/>
        <end position="300"/>
    </location>
</feature>
<name>A0A5B1LD86_9ACTN</name>
<evidence type="ECO:0000256" key="1">
    <source>
        <dbReference type="SAM" id="MobiDB-lite"/>
    </source>
</evidence>
<gene>
    <name evidence="4" type="ORF">F0U44_15835</name>
</gene>
<feature type="signal peptide" evidence="2">
    <location>
        <begin position="1"/>
        <end position="23"/>
    </location>
</feature>
<dbReference type="AlphaFoldDB" id="A0A5B1LD86"/>
<accession>A0A5B1LD86</accession>
<comment type="caution">
    <text evidence="4">The sequence shown here is derived from an EMBL/GenBank/DDBJ whole genome shotgun (WGS) entry which is preliminary data.</text>
</comment>
<reference evidence="4 5" key="2">
    <citation type="submission" date="2019-09" db="EMBL/GenBank/DDBJ databases">
        <authorList>
            <person name="Jin C."/>
        </authorList>
    </citation>
    <scope>NUCLEOTIDE SEQUENCE [LARGE SCALE GENOMIC DNA]</scope>
    <source>
        <strain evidence="4 5">BN130099</strain>
    </source>
</reference>
<dbReference type="PROSITE" id="PS51257">
    <property type="entry name" value="PROKAR_LIPOPROTEIN"/>
    <property type="match status" value="1"/>
</dbReference>
<feature type="compositionally biased region" description="Polar residues" evidence="1">
    <location>
        <begin position="37"/>
        <end position="46"/>
    </location>
</feature>
<keyword evidence="5" id="KW-1185">Reference proteome</keyword>
<organism evidence="4 5">
    <name type="scientific">Nocardioides humilatus</name>
    <dbReference type="NCBI Taxonomy" id="2607660"/>
    <lineage>
        <taxon>Bacteria</taxon>
        <taxon>Bacillati</taxon>
        <taxon>Actinomycetota</taxon>
        <taxon>Actinomycetes</taxon>
        <taxon>Propionibacteriales</taxon>
        <taxon>Nocardioidaceae</taxon>
        <taxon>Nocardioides</taxon>
    </lineage>
</organism>
<sequence>MKRHTFPLAVTAALSALVLSACGDDEPTKADDPATSPAAQSDSPSESTAATPTDPVTTETTETSTTTTDVAVFFVGDTPQGPRLYAEERAVEADNPPGESLALLMAGDVADQDYRTLVPADSLETDIGFDGTGEDGYYALSLTDAQWVERPAGMSKADAELAVQQLAYTLLSQADDGDIEGATGGVDFYLDGEHTTFLGVEGTASPAPSLDVRALVNVLAPAEGATVSGSFTASGEASSFEATVPWQIEDESGAVVKQGFSTAEGWAEHLYPWQTDVDVSDLDPGTYTFVALTDDPSGGEGGGPTEDSKTIVVE</sequence>
<feature type="region of interest" description="Disordered" evidence="1">
    <location>
        <begin position="23"/>
        <end position="67"/>
    </location>
</feature>
<evidence type="ECO:0000313" key="5">
    <source>
        <dbReference type="Proteomes" id="UP000325003"/>
    </source>
</evidence>
<protein>
    <recommendedName>
        <fullName evidence="3">Bacterial spore germination immunoglobulin-like domain-containing protein</fullName>
    </recommendedName>
</protein>
<reference evidence="4 5" key="1">
    <citation type="submission" date="2019-09" db="EMBL/GenBank/DDBJ databases">
        <title>Nocardioides panacisoli sp. nov., isolated from the soil of a ginseng field.</title>
        <authorList>
            <person name="Cho C."/>
        </authorList>
    </citation>
    <scope>NUCLEOTIDE SEQUENCE [LARGE SCALE GENOMIC DNA]</scope>
    <source>
        <strain evidence="4 5">BN130099</strain>
    </source>
</reference>
<feature type="chain" id="PRO_5038547095" description="Bacterial spore germination immunoglobulin-like domain-containing protein" evidence="2">
    <location>
        <begin position="24"/>
        <end position="314"/>
    </location>
</feature>
<dbReference type="RefSeq" id="WP_149729329.1">
    <property type="nucleotide sequence ID" value="NZ_VUJV01000005.1"/>
</dbReference>
<evidence type="ECO:0000256" key="2">
    <source>
        <dbReference type="SAM" id="SignalP"/>
    </source>
</evidence>
<dbReference type="InterPro" id="IPR018911">
    <property type="entry name" value="Gmad2_Ig-like_dom"/>
</dbReference>
<dbReference type="EMBL" id="VUJV01000005">
    <property type="protein sequence ID" value="KAA1417760.1"/>
    <property type="molecule type" value="Genomic_DNA"/>
</dbReference>
<feature type="region of interest" description="Disordered" evidence="1">
    <location>
        <begin position="292"/>
        <end position="314"/>
    </location>
</feature>